<dbReference type="STRING" id="1122189.SAMN02745165_03042"/>
<protein>
    <submittedName>
        <fullName evidence="3">PEP-CTERM protein-sorting domain-containing protein</fullName>
    </submittedName>
</protein>
<accession>A0A1M6LQ33</accession>
<reference evidence="3 4" key="1">
    <citation type="submission" date="2016-11" db="EMBL/GenBank/DDBJ databases">
        <authorList>
            <person name="Jaros S."/>
            <person name="Januszkiewicz K."/>
            <person name="Wedrychowicz H."/>
        </authorList>
    </citation>
    <scope>NUCLEOTIDE SEQUENCE [LARGE SCALE GENOMIC DNA]</scope>
    <source>
        <strain evidence="3 4">DSM 5091</strain>
    </source>
</reference>
<dbReference type="RefSeq" id="WP_072909592.1">
    <property type="nucleotide sequence ID" value="NZ_FQZT01000014.1"/>
</dbReference>
<dbReference type="AlphaFoldDB" id="A0A1M6LQ33"/>
<evidence type="ECO:0000313" key="4">
    <source>
        <dbReference type="Proteomes" id="UP000184171"/>
    </source>
</evidence>
<dbReference type="InterPro" id="IPR013424">
    <property type="entry name" value="Ice-binding_C"/>
</dbReference>
<dbReference type="EMBL" id="FQZT01000014">
    <property type="protein sequence ID" value="SHJ73304.1"/>
    <property type="molecule type" value="Genomic_DNA"/>
</dbReference>
<evidence type="ECO:0000256" key="1">
    <source>
        <dbReference type="SAM" id="SignalP"/>
    </source>
</evidence>
<keyword evidence="1" id="KW-0732">Signal</keyword>
<proteinExistence type="predicted"/>
<dbReference type="Proteomes" id="UP000184171">
    <property type="component" value="Unassembled WGS sequence"/>
</dbReference>
<evidence type="ECO:0000259" key="2">
    <source>
        <dbReference type="Pfam" id="PF07589"/>
    </source>
</evidence>
<organism evidence="3 4">
    <name type="scientific">Malonomonas rubra DSM 5091</name>
    <dbReference type="NCBI Taxonomy" id="1122189"/>
    <lineage>
        <taxon>Bacteria</taxon>
        <taxon>Pseudomonadati</taxon>
        <taxon>Thermodesulfobacteriota</taxon>
        <taxon>Desulfuromonadia</taxon>
        <taxon>Desulfuromonadales</taxon>
        <taxon>Geopsychrobacteraceae</taxon>
        <taxon>Malonomonas</taxon>
    </lineage>
</organism>
<evidence type="ECO:0000313" key="3">
    <source>
        <dbReference type="EMBL" id="SHJ73304.1"/>
    </source>
</evidence>
<dbReference type="Pfam" id="PF07589">
    <property type="entry name" value="PEP-CTERM"/>
    <property type="match status" value="1"/>
</dbReference>
<feature type="domain" description="Ice-binding protein C-terminal" evidence="2">
    <location>
        <begin position="165"/>
        <end position="187"/>
    </location>
</feature>
<name>A0A1M6LQ33_MALRU</name>
<gene>
    <name evidence="3" type="ORF">SAMN02745165_03042</name>
</gene>
<sequence length="191" mass="20608">MRVVVLCLFVCLLSVFPAFAIPVTFDFSDSPSDYYFPKADLTLNVSAGLATVTDTSRGLGVDAGGSDSGTLDGDGAFEALWFSFSEKVRLVDASFYWVDVGDAFAFSLGDGDQFGEVEDILRIGDKDGFFDFTAHNLSSQMFGIKASEGSSFRVTTLTVDFTPVPTPEPSTYLLFGSGVAGLFFWRRCHSG</sequence>
<feature type="signal peptide" evidence="1">
    <location>
        <begin position="1"/>
        <end position="20"/>
    </location>
</feature>
<feature type="chain" id="PRO_5012590381" evidence="1">
    <location>
        <begin position="21"/>
        <end position="191"/>
    </location>
</feature>
<dbReference type="NCBIfam" id="TIGR02595">
    <property type="entry name" value="PEP_CTERM"/>
    <property type="match status" value="1"/>
</dbReference>
<keyword evidence="4" id="KW-1185">Reference proteome</keyword>